<evidence type="ECO:0000313" key="7">
    <source>
        <dbReference type="Proteomes" id="UP001304895"/>
    </source>
</evidence>
<comment type="caution">
    <text evidence="6">The sequence shown here is derived from an EMBL/GenBank/DDBJ whole genome shotgun (WGS) entry which is preliminary data.</text>
</comment>
<feature type="region of interest" description="Disordered" evidence="4">
    <location>
        <begin position="106"/>
        <end position="168"/>
    </location>
</feature>
<dbReference type="InterPro" id="IPR002068">
    <property type="entry name" value="A-crystallin/Hsp20_dom"/>
</dbReference>
<reference evidence="6" key="2">
    <citation type="submission" date="2023-05" db="EMBL/GenBank/DDBJ databases">
        <authorList>
            <consortium name="Lawrence Berkeley National Laboratory"/>
            <person name="Steindorff A."/>
            <person name="Hensen N."/>
            <person name="Bonometti L."/>
            <person name="Westerberg I."/>
            <person name="Brannstrom I.O."/>
            <person name="Guillou S."/>
            <person name="Cros-Aarteil S."/>
            <person name="Calhoun S."/>
            <person name="Haridas S."/>
            <person name="Kuo A."/>
            <person name="Mondo S."/>
            <person name="Pangilinan J."/>
            <person name="Riley R."/>
            <person name="Labutti K."/>
            <person name="Andreopoulos B."/>
            <person name="Lipzen A."/>
            <person name="Chen C."/>
            <person name="Yanf M."/>
            <person name="Daum C."/>
            <person name="Ng V."/>
            <person name="Clum A."/>
            <person name="Ohm R."/>
            <person name="Martin F."/>
            <person name="Silar P."/>
            <person name="Natvig D."/>
            <person name="Lalanne C."/>
            <person name="Gautier V."/>
            <person name="Ament-Velasquez S.L."/>
            <person name="Kruys A."/>
            <person name="Hutchinson M.I."/>
            <person name="Powell A.J."/>
            <person name="Barry K."/>
            <person name="Miller A.N."/>
            <person name="Grigoriev I.V."/>
            <person name="Debuchy R."/>
            <person name="Gladieux P."/>
            <person name="Thoren M.H."/>
            <person name="Johannesson H."/>
        </authorList>
    </citation>
    <scope>NUCLEOTIDE SEQUENCE</scope>
    <source>
        <strain evidence="6">CBS 123565</strain>
    </source>
</reference>
<dbReference type="CDD" id="cd06464">
    <property type="entry name" value="ACD_sHsps-like"/>
    <property type="match status" value="1"/>
</dbReference>
<comment type="similarity">
    <text evidence="2 3">Belongs to the small heat shock protein (HSP20) family.</text>
</comment>
<feature type="domain" description="SHSP" evidence="5">
    <location>
        <begin position="55"/>
        <end position="221"/>
    </location>
</feature>
<dbReference type="Pfam" id="PF00011">
    <property type="entry name" value="HSP20"/>
    <property type="match status" value="1"/>
</dbReference>
<dbReference type="PROSITE" id="PS01031">
    <property type="entry name" value="SHSP"/>
    <property type="match status" value="1"/>
</dbReference>
<accession>A0AAN6UM81</accession>
<sequence length="221" mass="24476">MFFFPQSFHAPADSSFGPLFRLLEDYDKYLGEAQTQGAHEPDARGQKRPAQQLRSPLATFTPKFDVRETENAYELHGELPGLAREDVSIELTGPQTIVIQGRVERSYSSEPAAADNNNTSEPTAGEGQTSRRSSYHATVEDDPEEKRSPASTVAKPAGPQQAQPKTKYWLRERSVGEFSRAFTFPARVEYDDVTASLNNGVLTVTVPKAKKPVSRRIAIGY</sequence>
<protein>
    <submittedName>
        <fullName evidence="6">Heat shock protein 30</fullName>
    </submittedName>
</protein>
<name>A0AAN6UM81_9PEZI</name>
<evidence type="ECO:0000313" key="6">
    <source>
        <dbReference type="EMBL" id="KAK4135251.1"/>
    </source>
</evidence>
<evidence type="ECO:0000256" key="3">
    <source>
        <dbReference type="RuleBase" id="RU003616"/>
    </source>
</evidence>
<evidence type="ECO:0000256" key="4">
    <source>
        <dbReference type="SAM" id="MobiDB-lite"/>
    </source>
</evidence>
<dbReference type="InterPro" id="IPR031107">
    <property type="entry name" value="Small_HSP"/>
</dbReference>
<evidence type="ECO:0000259" key="5">
    <source>
        <dbReference type="PROSITE" id="PS01031"/>
    </source>
</evidence>
<keyword evidence="1 6" id="KW-0346">Stress response</keyword>
<dbReference type="AlphaFoldDB" id="A0AAN6UM81"/>
<feature type="region of interest" description="Disordered" evidence="4">
    <location>
        <begin position="34"/>
        <end position="58"/>
    </location>
</feature>
<organism evidence="6 7">
    <name type="scientific">Trichocladium antarcticum</name>
    <dbReference type="NCBI Taxonomy" id="1450529"/>
    <lineage>
        <taxon>Eukaryota</taxon>
        <taxon>Fungi</taxon>
        <taxon>Dikarya</taxon>
        <taxon>Ascomycota</taxon>
        <taxon>Pezizomycotina</taxon>
        <taxon>Sordariomycetes</taxon>
        <taxon>Sordariomycetidae</taxon>
        <taxon>Sordariales</taxon>
        <taxon>Chaetomiaceae</taxon>
        <taxon>Trichocladium</taxon>
    </lineage>
</organism>
<dbReference type="EMBL" id="MU853406">
    <property type="protein sequence ID" value="KAK4135251.1"/>
    <property type="molecule type" value="Genomic_DNA"/>
</dbReference>
<dbReference type="SUPFAM" id="SSF49764">
    <property type="entry name" value="HSP20-like chaperones"/>
    <property type="match status" value="1"/>
</dbReference>
<proteinExistence type="inferred from homology"/>
<dbReference type="Gene3D" id="2.60.40.790">
    <property type="match status" value="1"/>
</dbReference>
<dbReference type="PANTHER" id="PTHR11527">
    <property type="entry name" value="HEAT-SHOCK PROTEIN 20 FAMILY MEMBER"/>
    <property type="match status" value="1"/>
</dbReference>
<feature type="compositionally biased region" description="Polar residues" evidence="4">
    <location>
        <begin position="115"/>
        <end position="136"/>
    </location>
</feature>
<evidence type="ECO:0000256" key="1">
    <source>
        <dbReference type="ARBA" id="ARBA00023016"/>
    </source>
</evidence>
<reference evidence="6" key="1">
    <citation type="journal article" date="2023" name="Mol. Phylogenet. Evol.">
        <title>Genome-scale phylogeny and comparative genomics of the fungal order Sordariales.</title>
        <authorList>
            <person name="Hensen N."/>
            <person name="Bonometti L."/>
            <person name="Westerberg I."/>
            <person name="Brannstrom I.O."/>
            <person name="Guillou S."/>
            <person name="Cros-Aarteil S."/>
            <person name="Calhoun S."/>
            <person name="Haridas S."/>
            <person name="Kuo A."/>
            <person name="Mondo S."/>
            <person name="Pangilinan J."/>
            <person name="Riley R."/>
            <person name="LaButti K."/>
            <person name="Andreopoulos B."/>
            <person name="Lipzen A."/>
            <person name="Chen C."/>
            <person name="Yan M."/>
            <person name="Daum C."/>
            <person name="Ng V."/>
            <person name="Clum A."/>
            <person name="Steindorff A."/>
            <person name="Ohm R.A."/>
            <person name="Martin F."/>
            <person name="Silar P."/>
            <person name="Natvig D.O."/>
            <person name="Lalanne C."/>
            <person name="Gautier V."/>
            <person name="Ament-Velasquez S.L."/>
            <person name="Kruys A."/>
            <person name="Hutchinson M.I."/>
            <person name="Powell A.J."/>
            <person name="Barry K."/>
            <person name="Miller A.N."/>
            <person name="Grigoriev I.V."/>
            <person name="Debuchy R."/>
            <person name="Gladieux P."/>
            <person name="Hiltunen Thoren M."/>
            <person name="Johannesson H."/>
        </authorList>
    </citation>
    <scope>NUCLEOTIDE SEQUENCE</scope>
    <source>
        <strain evidence="6">CBS 123565</strain>
    </source>
</reference>
<evidence type="ECO:0000256" key="2">
    <source>
        <dbReference type="PROSITE-ProRule" id="PRU00285"/>
    </source>
</evidence>
<gene>
    <name evidence="6" type="ORF">BT67DRAFT_377407</name>
</gene>
<keyword evidence="7" id="KW-1185">Reference proteome</keyword>
<dbReference type="Proteomes" id="UP001304895">
    <property type="component" value="Unassembled WGS sequence"/>
</dbReference>
<dbReference type="InterPro" id="IPR008978">
    <property type="entry name" value="HSP20-like_chaperone"/>
</dbReference>